<dbReference type="EMBL" id="JABFYL010000018">
    <property type="protein sequence ID" value="NVN49711.1"/>
    <property type="molecule type" value="Genomic_DNA"/>
</dbReference>
<proteinExistence type="predicted"/>
<keyword evidence="3" id="KW-1185">Reference proteome</keyword>
<sequence>MTEHDRDDSDPTVDETRAPAPHRPDATEGLASVTPELERLARQLNVKSVLVMRSEPDSMVVAATGGEATKHYTVGGGKESR</sequence>
<feature type="compositionally biased region" description="Basic and acidic residues" evidence="1">
    <location>
        <begin position="1"/>
        <end position="26"/>
    </location>
</feature>
<gene>
    <name evidence="2" type="ORF">HLY00_10</name>
</gene>
<organism evidence="2 3">
    <name type="scientific">Mycolicibacterium hippocampi</name>
    <dbReference type="NCBI Taxonomy" id="659824"/>
    <lineage>
        <taxon>Bacteria</taxon>
        <taxon>Bacillati</taxon>
        <taxon>Actinomycetota</taxon>
        <taxon>Actinomycetes</taxon>
        <taxon>Mycobacteriales</taxon>
        <taxon>Mycobacteriaceae</taxon>
        <taxon>Mycolicibacterium</taxon>
    </lineage>
</organism>
<evidence type="ECO:0000256" key="1">
    <source>
        <dbReference type="SAM" id="MobiDB-lite"/>
    </source>
</evidence>
<protein>
    <submittedName>
        <fullName evidence="2">Uncharacterized protein</fullName>
    </submittedName>
</protein>
<evidence type="ECO:0000313" key="2">
    <source>
        <dbReference type="EMBL" id="NVN49711.1"/>
    </source>
</evidence>
<name>A0A850PGZ9_9MYCO</name>
<dbReference type="Proteomes" id="UP000570517">
    <property type="component" value="Unassembled WGS sequence"/>
</dbReference>
<comment type="caution">
    <text evidence="2">The sequence shown here is derived from an EMBL/GenBank/DDBJ whole genome shotgun (WGS) entry which is preliminary data.</text>
</comment>
<accession>A0A850PGZ9</accession>
<reference evidence="2 3" key="1">
    <citation type="submission" date="2020-05" db="EMBL/GenBank/DDBJ databases">
        <title>Draft genome sequence of Mycobacterium hippocampi DL, isolated from European seabass, Dicentrarchus labrax, reared in fish farms.</title>
        <authorList>
            <person name="Stathopoulou P."/>
            <person name="Asimakis E."/>
            <person name="Tzokas K."/>
            <person name="Batargias C."/>
            <person name="Tsiamis G."/>
        </authorList>
    </citation>
    <scope>NUCLEOTIDE SEQUENCE [LARGE SCALE GENOMIC DNA]</scope>
    <source>
        <strain evidence="2 3">DL</strain>
    </source>
</reference>
<feature type="region of interest" description="Disordered" evidence="1">
    <location>
        <begin position="1"/>
        <end position="33"/>
    </location>
</feature>
<evidence type="ECO:0000313" key="3">
    <source>
        <dbReference type="Proteomes" id="UP000570517"/>
    </source>
</evidence>
<dbReference type="AlphaFoldDB" id="A0A850PGZ9"/>
<dbReference type="RefSeq" id="WP_256735966.1">
    <property type="nucleotide sequence ID" value="NZ_JABFYL010000018.1"/>
</dbReference>